<keyword evidence="1" id="KW-1133">Transmembrane helix</keyword>
<comment type="caution">
    <text evidence="2">The sequence shown here is derived from an EMBL/GenBank/DDBJ whole genome shotgun (WGS) entry which is preliminary data.</text>
</comment>
<protein>
    <submittedName>
        <fullName evidence="2">Uncharacterized protein</fullName>
    </submittedName>
</protein>
<evidence type="ECO:0000256" key="1">
    <source>
        <dbReference type="SAM" id="Phobius"/>
    </source>
</evidence>
<name>A0A3L7K508_9BACI</name>
<evidence type="ECO:0000313" key="3">
    <source>
        <dbReference type="Proteomes" id="UP000276770"/>
    </source>
</evidence>
<dbReference type="AlphaFoldDB" id="A0A3L7K508"/>
<sequence length="168" mass="20379">MKVYDHSFNANEWFTCGVFFAAYAFLFILPRRFSKQDKALYVILGMFIGNFYDHTISVPPWNFYDVNDTSEFQLMDFISYFMYGPFSYYFVYIWDALKITDKHIPLYIFIWSIISMVMEFIAHQLGVYHYRQGYEIYYSFAVYPLMQFTVFLLFNRIQKENNMQKGQI</sequence>
<accession>A0A3L7K508</accession>
<reference evidence="2 3" key="1">
    <citation type="submission" date="2018-10" db="EMBL/GenBank/DDBJ databases">
        <title>Falsibacillus sp. genome draft.</title>
        <authorList>
            <person name="Shi S."/>
        </authorList>
    </citation>
    <scope>NUCLEOTIDE SEQUENCE [LARGE SCALE GENOMIC DNA]</scope>
    <source>
        <strain evidence="2 3">GY 10110</strain>
    </source>
</reference>
<evidence type="ECO:0000313" key="2">
    <source>
        <dbReference type="EMBL" id="RLQ97359.1"/>
    </source>
</evidence>
<gene>
    <name evidence="2" type="ORF">D9X91_04200</name>
</gene>
<dbReference type="RefSeq" id="WP_121679309.1">
    <property type="nucleotide sequence ID" value="NZ_RCVZ01000002.1"/>
</dbReference>
<keyword evidence="1" id="KW-0812">Transmembrane</keyword>
<feature type="transmembrane region" description="Helical" evidence="1">
    <location>
        <begin position="136"/>
        <end position="155"/>
    </location>
</feature>
<proteinExistence type="predicted"/>
<feature type="transmembrane region" description="Helical" evidence="1">
    <location>
        <begin position="39"/>
        <end position="57"/>
    </location>
</feature>
<keyword evidence="3" id="KW-1185">Reference proteome</keyword>
<feature type="transmembrane region" description="Helical" evidence="1">
    <location>
        <begin position="12"/>
        <end position="30"/>
    </location>
</feature>
<dbReference type="OrthoDB" id="2618234at2"/>
<feature type="transmembrane region" description="Helical" evidence="1">
    <location>
        <begin position="106"/>
        <end position="130"/>
    </location>
</feature>
<feature type="transmembrane region" description="Helical" evidence="1">
    <location>
        <begin position="77"/>
        <end position="94"/>
    </location>
</feature>
<keyword evidence="1" id="KW-0472">Membrane</keyword>
<organism evidence="2 3">
    <name type="scientific">Falsibacillus albus</name>
    <dbReference type="NCBI Taxonomy" id="2478915"/>
    <lineage>
        <taxon>Bacteria</taxon>
        <taxon>Bacillati</taxon>
        <taxon>Bacillota</taxon>
        <taxon>Bacilli</taxon>
        <taxon>Bacillales</taxon>
        <taxon>Bacillaceae</taxon>
        <taxon>Falsibacillus</taxon>
    </lineage>
</organism>
<dbReference type="EMBL" id="RCVZ01000002">
    <property type="protein sequence ID" value="RLQ97359.1"/>
    <property type="molecule type" value="Genomic_DNA"/>
</dbReference>
<dbReference type="Proteomes" id="UP000276770">
    <property type="component" value="Unassembled WGS sequence"/>
</dbReference>